<evidence type="ECO:0000313" key="6">
    <source>
        <dbReference type="Proteomes" id="UP001497453"/>
    </source>
</evidence>
<proteinExistence type="predicted"/>
<feature type="compositionally biased region" description="Polar residues" evidence="1">
    <location>
        <begin position="285"/>
        <end position="295"/>
    </location>
</feature>
<dbReference type="Proteomes" id="UP001497453">
    <property type="component" value="Chromosome 11"/>
</dbReference>
<feature type="transmembrane region" description="Helical" evidence="2">
    <location>
        <begin position="221"/>
        <end position="241"/>
    </location>
</feature>
<reference evidence="6" key="1">
    <citation type="submission" date="2024-04" db="EMBL/GenBank/DDBJ databases">
        <authorList>
            <person name="Shaw F."/>
            <person name="Minotto A."/>
        </authorList>
    </citation>
    <scope>NUCLEOTIDE SEQUENCE [LARGE SCALE GENOMIC DNA]</scope>
</reference>
<accession>A0ABP1CXR4</accession>
<evidence type="ECO:0000313" key="5">
    <source>
        <dbReference type="EMBL" id="CAL1699679.1"/>
    </source>
</evidence>
<evidence type="ECO:0000256" key="2">
    <source>
        <dbReference type="SAM" id="Phobius"/>
    </source>
</evidence>
<feature type="transmembrane region" description="Helical" evidence="2">
    <location>
        <begin position="151"/>
        <end position="175"/>
    </location>
</feature>
<dbReference type="InterPro" id="IPR045339">
    <property type="entry name" value="DUF6534"/>
</dbReference>
<feature type="transmembrane region" description="Helical" evidence="2">
    <location>
        <begin position="187"/>
        <end position="215"/>
    </location>
</feature>
<keyword evidence="6" id="KW-1185">Reference proteome</keyword>
<evidence type="ECO:0000256" key="3">
    <source>
        <dbReference type="SAM" id="SignalP"/>
    </source>
</evidence>
<sequence length="295" mass="32575">MGGLLVGLCLALSLYGISVAQCYFYMMHCQGDGLLLRGSVLTIFILETLHTALLMNMAYVYAIESFGNFAGVLRINWSCGAIVFAEMAIVFIVQGFYVRRVWILSKRSKLLTGVLGVLFLTRIALGLVSAVNSYLAETWIDFRHTPKFSVAFNAADVSSVVLDLSLTILLIFELYRHTSGVKRTDGLVYSLIVYTVNTGAITTLVSIAILLSYMILDESLLYAGLIAMQSKLYANAFLGLLNTRLQRKAQLQVAATIELARRTVHGDEETGHSRQNKPIEIMEYSETSTTVDPSN</sequence>
<dbReference type="PANTHER" id="PTHR40465:SF1">
    <property type="entry name" value="DUF6534 DOMAIN-CONTAINING PROTEIN"/>
    <property type="match status" value="1"/>
</dbReference>
<feature type="transmembrane region" description="Helical" evidence="2">
    <location>
        <begin position="110"/>
        <end position="131"/>
    </location>
</feature>
<keyword evidence="2" id="KW-0472">Membrane</keyword>
<protein>
    <recommendedName>
        <fullName evidence="4">DUF6534 domain-containing protein</fullName>
    </recommendedName>
</protein>
<keyword evidence="3" id="KW-0732">Signal</keyword>
<dbReference type="EMBL" id="OZ037954">
    <property type="protein sequence ID" value="CAL1699679.1"/>
    <property type="molecule type" value="Genomic_DNA"/>
</dbReference>
<feature type="domain" description="DUF6534" evidence="4">
    <location>
        <begin position="159"/>
        <end position="244"/>
    </location>
</feature>
<evidence type="ECO:0000259" key="4">
    <source>
        <dbReference type="Pfam" id="PF20152"/>
    </source>
</evidence>
<feature type="region of interest" description="Disordered" evidence="1">
    <location>
        <begin position="265"/>
        <end position="295"/>
    </location>
</feature>
<keyword evidence="2" id="KW-0812">Transmembrane</keyword>
<feature type="transmembrane region" description="Helical" evidence="2">
    <location>
        <begin position="75"/>
        <end position="98"/>
    </location>
</feature>
<dbReference type="Pfam" id="PF20152">
    <property type="entry name" value="DUF6534"/>
    <property type="match status" value="1"/>
</dbReference>
<organism evidence="5 6">
    <name type="scientific">Somion occarium</name>
    <dbReference type="NCBI Taxonomy" id="3059160"/>
    <lineage>
        <taxon>Eukaryota</taxon>
        <taxon>Fungi</taxon>
        <taxon>Dikarya</taxon>
        <taxon>Basidiomycota</taxon>
        <taxon>Agaricomycotina</taxon>
        <taxon>Agaricomycetes</taxon>
        <taxon>Polyporales</taxon>
        <taxon>Cerrenaceae</taxon>
        <taxon>Somion</taxon>
    </lineage>
</organism>
<feature type="signal peptide" evidence="3">
    <location>
        <begin position="1"/>
        <end position="20"/>
    </location>
</feature>
<evidence type="ECO:0000256" key="1">
    <source>
        <dbReference type="SAM" id="MobiDB-lite"/>
    </source>
</evidence>
<keyword evidence="2" id="KW-1133">Transmembrane helix</keyword>
<feature type="chain" id="PRO_5046492248" description="DUF6534 domain-containing protein" evidence="3">
    <location>
        <begin position="21"/>
        <end position="295"/>
    </location>
</feature>
<dbReference type="PANTHER" id="PTHR40465">
    <property type="entry name" value="CHROMOSOME 1, WHOLE GENOME SHOTGUN SEQUENCE"/>
    <property type="match status" value="1"/>
</dbReference>
<name>A0ABP1CXR4_9APHY</name>
<gene>
    <name evidence="5" type="ORF">GFSPODELE1_LOCUS2792</name>
</gene>